<organism evidence="1">
    <name type="scientific">Arundo donax</name>
    <name type="common">Giant reed</name>
    <name type="synonym">Donax arundinaceus</name>
    <dbReference type="NCBI Taxonomy" id="35708"/>
    <lineage>
        <taxon>Eukaryota</taxon>
        <taxon>Viridiplantae</taxon>
        <taxon>Streptophyta</taxon>
        <taxon>Embryophyta</taxon>
        <taxon>Tracheophyta</taxon>
        <taxon>Spermatophyta</taxon>
        <taxon>Magnoliopsida</taxon>
        <taxon>Liliopsida</taxon>
        <taxon>Poales</taxon>
        <taxon>Poaceae</taxon>
        <taxon>PACMAD clade</taxon>
        <taxon>Arundinoideae</taxon>
        <taxon>Arundineae</taxon>
        <taxon>Arundo</taxon>
    </lineage>
</organism>
<protein>
    <submittedName>
        <fullName evidence="1">Uncharacterized protein</fullName>
    </submittedName>
</protein>
<sequence>MCGSQEALIFSLGDPTCFFRGHPFGDFFFCEALPTIAANLRDPLPTIAGTLGDPLPTIAGNLGEPLATIALGEGTGPRMVAAGLLQL</sequence>
<reference evidence="1" key="2">
    <citation type="journal article" date="2015" name="Data Brief">
        <title>Shoot transcriptome of the giant reed, Arundo donax.</title>
        <authorList>
            <person name="Barrero R.A."/>
            <person name="Guerrero F.D."/>
            <person name="Moolhuijzen P."/>
            <person name="Goolsby J.A."/>
            <person name="Tidwell J."/>
            <person name="Bellgard S.E."/>
            <person name="Bellgard M.I."/>
        </authorList>
    </citation>
    <scope>NUCLEOTIDE SEQUENCE</scope>
    <source>
        <tissue evidence="1">Shoot tissue taken approximately 20 cm above the soil surface</tissue>
    </source>
</reference>
<proteinExistence type="predicted"/>
<dbReference type="EMBL" id="GBRH01182600">
    <property type="protein sequence ID" value="JAE15296.1"/>
    <property type="molecule type" value="Transcribed_RNA"/>
</dbReference>
<accession>A0A0A9FYB2</accession>
<reference evidence="1" key="1">
    <citation type="submission" date="2014-09" db="EMBL/GenBank/DDBJ databases">
        <authorList>
            <person name="Magalhaes I.L.F."/>
            <person name="Oliveira U."/>
            <person name="Santos F.R."/>
            <person name="Vidigal T.H.D.A."/>
            <person name="Brescovit A.D."/>
            <person name="Santos A.J."/>
        </authorList>
    </citation>
    <scope>NUCLEOTIDE SEQUENCE</scope>
    <source>
        <tissue evidence="1">Shoot tissue taken approximately 20 cm above the soil surface</tissue>
    </source>
</reference>
<evidence type="ECO:0000313" key="1">
    <source>
        <dbReference type="EMBL" id="JAE15296.1"/>
    </source>
</evidence>
<dbReference type="AlphaFoldDB" id="A0A0A9FYB2"/>
<name>A0A0A9FYB2_ARUDO</name>